<sequence>MKVIPVKAQAGLVGFESPAAEYIEMELSLDELLIDKPSATWIGVAQGNSMELDGIFDGDVLIISRAQQVKHMA</sequence>
<protein>
    <recommendedName>
        <fullName evidence="1">Peptidase S24/S26A/S26B/S26C domain-containing protein</fullName>
    </recommendedName>
</protein>
<accession>A0A383CU28</accession>
<evidence type="ECO:0000259" key="1">
    <source>
        <dbReference type="Pfam" id="PF00717"/>
    </source>
</evidence>
<dbReference type="Gene3D" id="2.10.109.10">
    <property type="entry name" value="Umud Fragment, subunit A"/>
    <property type="match status" value="1"/>
</dbReference>
<dbReference type="InterPro" id="IPR036286">
    <property type="entry name" value="LexA/Signal_pep-like_sf"/>
</dbReference>
<name>A0A383CU28_9ZZZZ</name>
<evidence type="ECO:0000313" key="2">
    <source>
        <dbReference type="EMBL" id="SVE35138.1"/>
    </source>
</evidence>
<dbReference type="EMBL" id="UINC01211297">
    <property type="protein sequence ID" value="SVE35138.1"/>
    <property type="molecule type" value="Genomic_DNA"/>
</dbReference>
<dbReference type="Pfam" id="PF00717">
    <property type="entry name" value="Peptidase_S24"/>
    <property type="match status" value="1"/>
</dbReference>
<dbReference type="InterPro" id="IPR015927">
    <property type="entry name" value="Peptidase_S24_S26A/B/C"/>
</dbReference>
<reference evidence="2" key="1">
    <citation type="submission" date="2018-05" db="EMBL/GenBank/DDBJ databases">
        <authorList>
            <person name="Lanie J.A."/>
            <person name="Ng W.-L."/>
            <person name="Kazmierczak K.M."/>
            <person name="Andrzejewski T.M."/>
            <person name="Davidsen T.M."/>
            <person name="Wayne K.J."/>
            <person name="Tettelin H."/>
            <person name="Glass J.I."/>
            <person name="Rusch D."/>
            <person name="Podicherti R."/>
            <person name="Tsui H.-C.T."/>
            <person name="Winkler M.E."/>
        </authorList>
    </citation>
    <scope>NUCLEOTIDE SEQUENCE</scope>
</reference>
<feature type="non-terminal residue" evidence="2">
    <location>
        <position position="73"/>
    </location>
</feature>
<feature type="domain" description="Peptidase S24/S26A/S26B/S26C" evidence="1">
    <location>
        <begin position="7"/>
        <end position="70"/>
    </location>
</feature>
<gene>
    <name evidence="2" type="ORF">METZ01_LOCUS487992</name>
</gene>
<dbReference type="AlphaFoldDB" id="A0A383CU28"/>
<organism evidence="2">
    <name type="scientific">marine metagenome</name>
    <dbReference type="NCBI Taxonomy" id="408172"/>
    <lineage>
        <taxon>unclassified sequences</taxon>
        <taxon>metagenomes</taxon>
        <taxon>ecological metagenomes</taxon>
    </lineage>
</organism>
<dbReference type="SUPFAM" id="SSF51306">
    <property type="entry name" value="LexA/Signal peptidase"/>
    <property type="match status" value="1"/>
</dbReference>
<proteinExistence type="predicted"/>